<evidence type="ECO:0000313" key="9">
    <source>
        <dbReference type="EMBL" id="KZP01648.1"/>
    </source>
</evidence>
<gene>
    <name evidence="9" type="ORF">CALVIDRAFT_532421</name>
</gene>
<comment type="subcellular location">
    <subcellularLocation>
        <location evidence="1">Membrane</location>
        <topology evidence="1">Multi-pass membrane protein</topology>
    </subcellularLocation>
</comment>
<evidence type="ECO:0000313" key="10">
    <source>
        <dbReference type="Proteomes" id="UP000076738"/>
    </source>
</evidence>
<dbReference type="InterPro" id="IPR022764">
    <property type="entry name" value="Peptidase_S54_rhomboid_dom"/>
</dbReference>
<evidence type="ECO:0000256" key="5">
    <source>
        <dbReference type="ARBA" id="ARBA00022989"/>
    </source>
</evidence>
<evidence type="ECO:0000256" key="1">
    <source>
        <dbReference type="ARBA" id="ARBA00004141"/>
    </source>
</evidence>
<feature type="transmembrane region" description="Helical" evidence="7">
    <location>
        <begin position="50"/>
        <end position="71"/>
    </location>
</feature>
<name>A0A167S7L3_CALVF</name>
<keyword evidence="3 7" id="KW-0812">Transmembrane</keyword>
<feature type="transmembrane region" description="Helical" evidence="7">
    <location>
        <begin position="203"/>
        <end position="224"/>
    </location>
</feature>
<dbReference type="InterPro" id="IPR050925">
    <property type="entry name" value="Rhomboid_protease_S54"/>
</dbReference>
<comment type="similarity">
    <text evidence="2">Belongs to the peptidase S54 family.</text>
</comment>
<dbReference type="PANTHER" id="PTHR43731:SF14">
    <property type="entry name" value="PRESENILIN-ASSOCIATED RHOMBOID-LIKE PROTEIN, MITOCHONDRIAL"/>
    <property type="match status" value="1"/>
</dbReference>
<dbReference type="InterPro" id="IPR035952">
    <property type="entry name" value="Rhomboid-like_sf"/>
</dbReference>
<dbReference type="GO" id="GO:0016020">
    <property type="term" value="C:membrane"/>
    <property type="evidence" value="ECO:0007669"/>
    <property type="project" value="UniProtKB-SubCell"/>
</dbReference>
<dbReference type="PANTHER" id="PTHR43731">
    <property type="entry name" value="RHOMBOID PROTEASE"/>
    <property type="match status" value="1"/>
</dbReference>
<feature type="transmembrane region" description="Helical" evidence="7">
    <location>
        <begin position="302"/>
        <end position="324"/>
    </location>
</feature>
<reference evidence="9 10" key="1">
    <citation type="journal article" date="2016" name="Mol. Biol. Evol.">
        <title>Comparative Genomics of Early-Diverging Mushroom-Forming Fungi Provides Insights into the Origins of Lignocellulose Decay Capabilities.</title>
        <authorList>
            <person name="Nagy L.G."/>
            <person name="Riley R."/>
            <person name="Tritt A."/>
            <person name="Adam C."/>
            <person name="Daum C."/>
            <person name="Floudas D."/>
            <person name="Sun H."/>
            <person name="Yadav J.S."/>
            <person name="Pangilinan J."/>
            <person name="Larsson K.H."/>
            <person name="Matsuura K."/>
            <person name="Barry K."/>
            <person name="Labutti K."/>
            <person name="Kuo R."/>
            <person name="Ohm R.A."/>
            <person name="Bhattacharya S.S."/>
            <person name="Shirouzu T."/>
            <person name="Yoshinaga Y."/>
            <person name="Martin F.M."/>
            <person name="Grigoriev I.V."/>
            <person name="Hibbett D.S."/>
        </authorList>
    </citation>
    <scope>NUCLEOTIDE SEQUENCE [LARGE SCALE GENOMIC DNA]</scope>
    <source>
        <strain evidence="9 10">TUFC12733</strain>
    </source>
</reference>
<feature type="domain" description="Peptidase S54 rhomboid" evidence="8">
    <location>
        <begin position="245"/>
        <end position="368"/>
    </location>
</feature>
<evidence type="ECO:0000259" key="8">
    <source>
        <dbReference type="Pfam" id="PF01694"/>
    </source>
</evidence>
<feature type="domain" description="Peptidase S54 rhomboid" evidence="8">
    <location>
        <begin position="189"/>
        <end position="229"/>
    </location>
</feature>
<dbReference type="OrthoDB" id="10260614at2759"/>
<sequence length="395" mass="43572">MSRLGWKLPFCARIRPVCQPWTRVAPRRFNSSLSGGESVESFAAHHRPVFWRPILFSVGVGTGTYGLAAYYTNEDTRKWAKELSQGAWWRAGGPTSQEMQRARKFALHKQLTTRLKDVVESTKNWPAMLRVYYQRAWISGAEATLNTSDGRKAAWMILGLNALVFIGWQIPVLRSRMAASFLHSPLSGKSYTLVTSAFSHQSFLHIGFNMFALISFGSAAFDWLGAQQFSHSDREPESTYLYHSFSFYLLGGIFASLVSHVVATRFSFPRMVAALTTGNAATSAALAANASSILPSLGASGAIYATVTLSALALPDASVSFVFFPWVQVPISAGVGGLVLLDIVGVLRGWRMFDHWAHLGGAAFGVFYFSYGPQIWNWTRRRLAQASDTASLQKT</sequence>
<dbReference type="GO" id="GO:0004252">
    <property type="term" value="F:serine-type endopeptidase activity"/>
    <property type="evidence" value="ECO:0007669"/>
    <property type="project" value="InterPro"/>
</dbReference>
<dbReference type="Proteomes" id="UP000076738">
    <property type="component" value="Unassembled WGS sequence"/>
</dbReference>
<dbReference type="EMBL" id="KV417266">
    <property type="protein sequence ID" value="KZP01648.1"/>
    <property type="molecule type" value="Genomic_DNA"/>
</dbReference>
<evidence type="ECO:0000256" key="6">
    <source>
        <dbReference type="ARBA" id="ARBA00023136"/>
    </source>
</evidence>
<organism evidence="9 10">
    <name type="scientific">Calocera viscosa (strain TUFC12733)</name>
    <dbReference type="NCBI Taxonomy" id="1330018"/>
    <lineage>
        <taxon>Eukaryota</taxon>
        <taxon>Fungi</taxon>
        <taxon>Dikarya</taxon>
        <taxon>Basidiomycota</taxon>
        <taxon>Agaricomycotina</taxon>
        <taxon>Dacrymycetes</taxon>
        <taxon>Dacrymycetales</taxon>
        <taxon>Dacrymycetaceae</taxon>
        <taxon>Calocera</taxon>
    </lineage>
</organism>
<accession>A0A167S7L3</accession>
<keyword evidence="6 7" id="KW-0472">Membrane</keyword>
<feature type="transmembrane region" description="Helical" evidence="7">
    <location>
        <begin position="245"/>
        <end position="263"/>
    </location>
</feature>
<evidence type="ECO:0000256" key="2">
    <source>
        <dbReference type="ARBA" id="ARBA00009045"/>
    </source>
</evidence>
<keyword evidence="4" id="KW-0378">Hydrolase</keyword>
<keyword evidence="5 7" id="KW-1133">Transmembrane helix</keyword>
<dbReference type="GO" id="GO:0006465">
    <property type="term" value="P:signal peptide processing"/>
    <property type="evidence" value="ECO:0007669"/>
    <property type="project" value="TreeGrafter"/>
</dbReference>
<evidence type="ECO:0000256" key="4">
    <source>
        <dbReference type="ARBA" id="ARBA00022801"/>
    </source>
</evidence>
<dbReference type="AlphaFoldDB" id="A0A167S7L3"/>
<proteinExistence type="inferred from homology"/>
<evidence type="ECO:0000256" key="3">
    <source>
        <dbReference type="ARBA" id="ARBA00022692"/>
    </source>
</evidence>
<dbReference type="SUPFAM" id="SSF144091">
    <property type="entry name" value="Rhomboid-like"/>
    <property type="match status" value="1"/>
</dbReference>
<protein>
    <recommendedName>
        <fullName evidence="8">Peptidase S54 rhomboid domain-containing protein</fullName>
    </recommendedName>
</protein>
<evidence type="ECO:0000256" key="7">
    <source>
        <dbReference type="SAM" id="Phobius"/>
    </source>
</evidence>
<dbReference type="Gene3D" id="1.20.1540.10">
    <property type="entry name" value="Rhomboid-like"/>
    <property type="match status" value="1"/>
</dbReference>
<dbReference type="Pfam" id="PF01694">
    <property type="entry name" value="Rhomboid"/>
    <property type="match status" value="2"/>
</dbReference>
<keyword evidence="10" id="KW-1185">Reference proteome</keyword>
<feature type="transmembrane region" description="Helical" evidence="7">
    <location>
        <begin position="356"/>
        <end position="372"/>
    </location>
</feature>
<feature type="transmembrane region" description="Helical" evidence="7">
    <location>
        <begin position="153"/>
        <end position="170"/>
    </location>
</feature>
<dbReference type="STRING" id="1330018.A0A167S7L3"/>